<dbReference type="CDD" id="cd20071">
    <property type="entry name" value="SET_SMYD"/>
    <property type="match status" value="1"/>
</dbReference>
<name>A0A6A6ILJ8_9PLEO</name>
<dbReference type="Gene3D" id="2.170.270.10">
    <property type="entry name" value="SET domain"/>
    <property type="match status" value="1"/>
</dbReference>
<dbReference type="AlphaFoldDB" id="A0A6A6ILJ8"/>
<gene>
    <name evidence="2" type="ORF">BU26DRAFT_481577</name>
</gene>
<dbReference type="InterPro" id="IPR001214">
    <property type="entry name" value="SET_dom"/>
</dbReference>
<dbReference type="PROSITE" id="PS50280">
    <property type="entry name" value="SET"/>
    <property type="match status" value="1"/>
</dbReference>
<dbReference type="GeneID" id="54579066"/>
<dbReference type="InterPro" id="IPR053185">
    <property type="entry name" value="SET_domain_protein"/>
</dbReference>
<dbReference type="OrthoDB" id="265717at2759"/>
<dbReference type="Proteomes" id="UP000800094">
    <property type="component" value="Unassembled WGS sequence"/>
</dbReference>
<feature type="domain" description="SET" evidence="1">
    <location>
        <begin position="20"/>
        <end position="189"/>
    </location>
</feature>
<evidence type="ECO:0000313" key="2">
    <source>
        <dbReference type="EMBL" id="KAF2251089.1"/>
    </source>
</evidence>
<keyword evidence="3" id="KW-1185">Reference proteome</keyword>
<dbReference type="SMART" id="SM00317">
    <property type="entry name" value="SET"/>
    <property type="match status" value="1"/>
</dbReference>
<dbReference type="InterPro" id="IPR011990">
    <property type="entry name" value="TPR-like_helical_dom_sf"/>
</dbReference>
<proteinExistence type="predicted"/>
<dbReference type="PANTHER" id="PTHR47332:SF2">
    <property type="entry name" value="SET-6"/>
    <property type="match status" value="1"/>
</dbReference>
<dbReference type="EMBL" id="ML987193">
    <property type="protein sequence ID" value="KAF2251089.1"/>
    <property type="molecule type" value="Genomic_DNA"/>
</dbReference>
<organism evidence="2 3">
    <name type="scientific">Trematosphaeria pertusa</name>
    <dbReference type="NCBI Taxonomy" id="390896"/>
    <lineage>
        <taxon>Eukaryota</taxon>
        <taxon>Fungi</taxon>
        <taxon>Dikarya</taxon>
        <taxon>Ascomycota</taxon>
        <taxon>Pezizomycotina</taxon>
        <taxon>Dothideomycetes</taxon>
        <taxon>Pleosporomycetidae</taxon>
        <taxon>Pleosporales</taxon>
        <taxon>Massarineae</taxon>
        <taxon>Trematosphaeriaceae</taxon>
        <taxon>Trematosphaeria</taxon>
    </lineage>
</organism>
<protein>
    <submittedName>
        <fullName evidence="2">SET domain-containing protein</fullName>
    </submittedName>
</protein>
<dbReference type="RefSeq" id="XP_033686093.1">
    <property type="nucleotide sequence ID" value="XM_033825736.1"/>
</dbReference>
<dbReference type="Gene3D" id="1.25.40.10">
    <property type="entry name" value="Tetratricopeptide repeat domain"/>
    <property type="match status" value="1"/>
</dbReference>
<sequence>MEGHEANLSLIRELLTLKNPENDYYETRFIPGKGYGCFAIKPLKRGTRILADSPLLIVPIGHYLQSDIEAAFEKLSSAEKTLYFSLHSGHGQDPRNWPDKIHPEVAGRERQRIKEQHNARVAKEPSLISIFQTNCMELGKGAAVFPNAARFNHSCCPNACFNWNPAIHKETIHLMNDVGEGEEITISYCDMMHEKTLRAWELKHYGFSCDCPACNGDEDDANTFAHKSAERRYRIAELERDTRFFRGARLEEGAKRPEFIMRMLELAKLHKEEADYSVRLANIYLDLALVCEATGDYEHGRSCASNAVKVKRECQGSDFPDYEKYKEVLRRINIKYKAQLFTK</sequence>
<dbReference type="PANTHER" id="PTHR47332">
    <property type="entry name" value="SET DOMAIN-CONTAINING PROTEIN 5"/>
    <property type="match status" value="1"/>
</dbReference>
<dbReference type="SUPFAM" id="SSF82199">
    <property type="entry name" value="SET domain"/>
    <property type="match status" value="1"/>
</dbReference>
<dbReference type="Pfam" id="PF00856">
    <property type="entry name" value="SET"/>
    <property type="match status" value="1"/>
</dbReference>
<dbReference type="InterPro" id="IPR046341">
    <property type="entry name" value="SET_dom_sf"/>
</dbReference>
<evidence type="ECO:0000313" key="3">
    <source>
        <dbReference type="Proteomes" id="UP000800094"/>
    </source>
</evidence>
<evidence type="ECO:0000259" key="1">
    <source>
        <dbReference type="PROSITE" id="PS50280"/>
    </source>
</evidence>
<accession>A0A6A6ILJ8</accession>
<reference evidence="2" key="1">
    <citation type="journal article" date="2020" name="Stud. Mycol.">
        <title>101 Dothideomycetes genomes: a test case for predicting lifestyles and emergence of pathogens.</title>
        <authorList>
            <person name="Haridas S."/>
            <person name="Albert R."/>
            <person name="Binder M."/>
            <person name="Bloem J."/>
            <person name="Labutti K."/>
            <person name="Salamov A."/>
            <person name="Andreopoulos B."/>
            <person name="Baker S."/>
            <person name="Barry K."/>
            <person name="Bills G."/>
            <person name="Bluhm B."/>
            <person name="Cannon C."/>
            <person name="Castanera R."/>
            <person name="Culley D."/>
            <person name="Daum C."/>
            <person name="Ezra D."/>
            <person name="Gonzalez J."/>
            <person name="Henrissat B."/>
            <person name="Kuo A."/>
            <person name="Liang C."/>
            <person name="Lipzen A."/>
            <person name="Lutzoni F."/>
            <person name="Magnuson J."/>
            <person name="Mondo S."/>
            <person name="Nolan M."/>
            <person name="Ohm R."/>
            <person name="Pangilinan J."/>
            <person name="Park H.-J."/>
            <person name="Ramirez L."/>
            <person name="Alfaro M."/>
            <person name="Sun H."/>
            <person name="Tritt A."/>
            <person name="Yoshinaga Y."/>
            <person name="Zwiers L.-H."/>
            <person name="Turgeon B."/>
            <person name="Goodwin S."/>
            <person name="Spatafora J."/>
            <person name="Crous P."/>
            <person name="Grigoriev I."/>
        </authorList>
    </citation>
    <scope>NUCLEOTIDE SEQUENCE</scope>
    <source>
        <strain evidence="2">CBS 122368</strain>
    </source>
</reference>